<dbReference type="EMBL" id="WUTW01000001">
    <property type="protein sequence ID" value="MXQ63121.1"/>
    <property type="molecule type" value="Genomic_DNA"/>
</dbReference>
<comment type="subcellular location">
    <subcellularLocation>
        <location evidence="1">Membrane</location>
        <topology evidence="1">Multi-pass membrane protein</topology>
    </subcellularLocation>
</comment>
<dbReference type="OrthoDB" id="7431422at2"/>
<feature type="transmembrane region" description="Helical" evidence="8">
    <location>
        <begin position="419"/>
        <end position="443"/>
    </location>
</feature>
<dbReference type="PANTHER" id="PTHR43867:SF2">
    <property type="entry name" value="CELLULOSE SYNTHASE CATALYTIC SUBUNIT A [UDP-FORMING]"/>
    <property type="match status" value="1"/>
</dbReference>
<dbReference type="InterPro" id="IPR011006">
    <property type="entry name" value="CheY-like_superfamily"/>
</dbReference>
<proteinExistence type="predicted"/>
<feature type="region of interest" description="Disordered" evidence="7">
    <location>
        <begin position="1"/>
        <end position="45"/>
    </location>
</feature>
<comment type="caution">
    <text evidence="9">The sequence shown here is derived from an EMBL/GenBank/DDBJ whole genome shotgun (WGS) entry which is preliminary data.</text>
</comment>
<dbReference type="GO" id="GO:0016020">
    <property type="term" value="C:membrane"/>
    <property type="evidence" value="ECO:0007669"/>
    <property type="project" value="UniProtKB-SubCell"/>
</dbReference>
<dbReference type="SUPFAM" id="SSF53448">
    <property type="entry name" value="Nucleotide-diphospho-sugar transferases"/>
    <property type="match status" value="1"/>
</dbReference>
<dbReference type="InterPro" id="IPR029044">
    <property type="entry name" value="Nucleotide-diphossugar_trans"/>
</dbReference>
<evidence type="ECO:0000256" key="3">
    <source>
        <dbReference type="ARBA" id="ARBA00022679"/>
    </source>
</evidence>
<dbReference type="Gene3D" id="3.30.70.270">
    <property type="match status" value="1"/>
</dbReference>
<keyword evidence="10" id="KW-1185">Reference proteome</keyword>
<feature type="transmembrane region" description="Helical" evidence="8">
    <location>
        <begin position="781"/>
        <end position="797"/>
    </location>
</feature>
<keyword evidence="4 8" id="KW-0812">Transmembrane</keyword>
<evidence type="ECO:0000256" key="8">
    <source>
        <dbReference type="SAM" id="Phobius"/>
    </source>
</evidence>
<keyword evidence="2" id="KW-0328">Glycosyltransferase</keyword>
<feature type="transmembrane region" description="Helical" evidence="8">
    <location>
        <begin position="721"/>
        <end position="739"/>
    </location>
</feature>
<dbReference type="Proteomes" id="UP000431901">
    <property type="component" value="Unassembled WGS sequence"/>
</dbReference>
<dbReference type="InterPro" id="IPR029787">
    <property type="entry name" value="Nucleotide_cyclase"/>
</dbReference>
<feature type="compositionally biased region" description="Pro residues" evidence="7">
    <location>
        <begin position="31"/>
        <end position="45"/>
    </location>
</feature>
<feature type="compositionally biased region" description="Basic and acidic residues" evidence="7">
    <location>
        <begin position="1"/>
        <end position="15"/>
    </location>
</feature>
<evidence type="ECO:0000313" key="9">
    <source>
        <dbReference type="EMBL" id="MXQ63121.1"/>
    </source>
</evidence>
<dbReference type="Gene3D" id="3.40.50.2300">
    <property type="match status" value="1"/>
</dbReference>
<organism evidence="9 10">
    <name type="scientific">Actinomadura rayongensis</name>
    <dbReference type="NCBI Taxonomy" id="1429076"/>
    <lineage>
        <taxon>Bacteria</taxon>
        <taxon>Bacillati</taxon>
        <taxon>Actinomycetota</taxon>
        <taxon>Actinomycetes</taxon>
        <taxon>Streptosporangiales</taxon>
        <taxon>Thermomonosporaceae</taxon>
        <taxon>Actinomadura</taxon>
    </lineage>
</organism>
<reference evidence="9 10" key="1">
    <citation type="submission" date="2019-12" db="EMBL/GenBank/DDBJ databases">
        <title>Nocardia macrotermitis sp. nov. and Nocardia aurantia sp. nov., isolated from the gut of the fungus growing-termite Macrotermes natalensis.</title>
        <authorList>
            <person name="Christine B."/>
            <person name="Rene B."/>
        </authorList>
    </citation>
    <scope>NUCLEOTIDE SEQUENCE [LARGE SCALE GENOMIC DNA]</scope>
    <source>
        <strain evidence="9 10">DSM 102126</strain>
    </source>
</reference>
<dbReference type="CDD" id="cd06423">
    <property type="entry name" value="CESA_like"/>
    <property type="match status" value="1"/>
</dbReference>
<evidence type="ECO:0000256" key="5">
    <source>
        <dbReference type="ARBA" id="ARBA00022989"/>
    </source>
</evidence>
<keyword evidence="3 9" id="KW-0808">Transferase</keyword>
<dbReference type="AlphaFoldDB" id="A0A6I4W0Y9"/>
<dbReference type="SUPFAM" id="SSF55073">
    <property type="entry name" value="Nucleotide cyclase"/>
    <property type="match status" value="1"/>
</dbReference>
<evidence type="ECO:0000256" key="1">
    <source>
        <dbReference type="ARBA" id="ARBA00004141"/>
    </source>
</evidence>
<feature type="transmembrane region" description="Helical" evidence="8">
    <location>
        <begin position="384"/>
        <end position="407"/>
    </location>
</feature>
<evidence type="ECO:0000313" key="10">
    <source>
        <dbReference type="Proteomes" id="UP000431901"/>
    </source>
</evidence>
<dbReference type="InterPro" id="IPR043128">
    <property type="entry name" value="Rev_trsase/Diguanyl_cyclase"/>
</dbReference>
<evidence type="ECO:0000256" key="6">
    <source>
        <dbReference type="ARBA" id="ARBA00023136"/>
    </source>
</evidence>
<dbReference type="GO" id="GO:0016757">
    <property type="term" value="F:glycosyltransferase activity"/>
    <property type="evidence" value="ECO:0007669"/>
    <property type="project" value="UniProtKB-KW"/>
</dbReference>
<sequence>MKHDAFSGRVGDDGGRFAALSQQRRSFTVPPAQPDSPFLPAPVAPPVEPVQPVAAPKIRAVPDPPPSPRSRIRTAPHTSAQVLAVGPPGPRLDRVCEALLEGGHHVQHAVPGDVRRQVQMAAPDAVVALAGDEGGDELVREVRRVPAGRAAPLVVVTPVPGPEGVVAELRSGADDCVHDTSDPDELLARVEAKLRRVPVPVEHLPMDLGTGLYSRQHFLDEVDRELQRPEPGPRGGVVAVVRVAEMEALEARLGSRARREVAERMAGVAERLGRASDRFGWHEGGQLLMLLPGVDAHTAEHDLREFADAVAGTRFVVANENVLLTPLIGWVPLAGNGDHATILERAANAATEAARHRDLQPVRYEPWMRGDQERRRPLQALARALMPVLSPVLMLLLGVGVPLAGYVLLEQIGWDAGPLMYWVVSGALVLSAGLVVLECLYALDSVPRPAAPAAPYPPASAIICAYLPNEAATIVDTVESFLRVDYPGQLDIVLAYNTPRPLPVEDALREIARRDPRLVLLPVQGSTSKAQNLNAAITQVRGEFVGIFDADHHPHPAAFRLAWNWLSNGYDIVQGHCAPRNGASSWVARMVAVEFEAIYAVSHPGRARMFQFGLFGGSNGFWRTELLASTRMHGAMLTEDIDSTMRALQGGAKIASDRELVSRELAPTTLRALWHQRSRWAQGWSQVSRKYLRSLLFSRSFTSRQRFGFFMLLGWREVQPWLTLQMLPILIYSVWRVGGVDRLNWAVPLFLLATLFTVATGPIQAAFAYRLAAPVVKKRKSWFFLYLVMSALFYGHFKNQVARNAHLKELLGVRQWRVTPRTARGDG</sequence>
<dbReference type="PANTHER" id="PTHR43867">
    <property type="entry name" value="CELLULOSE SYNTHASE CATALYTIC SUBUNIT A [UDP-FORMING]"/>
    <property type="match status" value="1"/>
</dbReference>
<keyword evidence="6 8" id="KW-0472">Membrane</keyword>
<evidence type="ECO:0000256" key="2">
    <source>
        <dbReference type="ARBA" id="ARBA00022676"/>
    </source>
</evidence>
<protein>
    <submittedName>
        <fullName evidence="9">Glycosyltransferase</fullName>
    </submittedName>
</protein>
<evidence type="ECO:0000256" key="7">
    <source>
        <dbReference type="SAM" id="MobiDB-lite"/>
    </source>
</evidence>
<dbReference type="Gene3D" id="3.90.550.10">
    <property type="entry name" value="Spore Coat Polysaccharide Biosynthesis Protein SpsA, Chain A"/>
    <property type="match status" value="1"/>
</dbReference>
<accession>A0A6I4W0Y9</accession>
<name>A0A6I4W0Y9_9ACTN</name>
<feature type="transmembrane region" description="Helical" evidence="8">
    <location>
        <begin position="745"/>
        <end position="769"/>
    </location>
</feature>
<keyword evidence="5 8" id="KW-1133">Transmembrane helix</keyword>
<gene>
    <name evidence="9" type="ORF">GQ466_03640</name>
</gene>
<dbReference type="InterPro" id="IPR050321">
    <property type="entry name" value="Glycosyltr_2/OpgH_subfam"/>
</dbReference>
<dbReference type="Pfam" id="PF13641">
    <property type="entry name" value="Glyco_tranf_2_3"/>
    <property type="match status" value="1"/>
</dbReference>
<dbReference type="SUPFAM" id="SSF52172">
    <property type="entry name" value="CheY-like"/>
    <property type="match status" value="1"/>
</dbReference>
<evidence type="ECO:0000256" key="4">
    <source>
        <dbReference type="ARBA" id="ARBA00022692"/>
    </source>
</evidence>
<feature type="region of interest" description="Disordered" evidence="7">
    <location>
        <begin position="56"/>
        <end position="75"/>
    </location>
</feature>